<dbReference type="Pfam" id="PF17862">
    <property type="entry name" value="AAA_lid_3"/>
    <property type="match status" value="1"/>
</dbReference>
<reference evidence="6 7" key="1">
    <citation type="submission" date="2019-09" db="EMBL/GenBank/DDBJ databases">
        <title>Phylogeny of genus Pseudoclavibacter and closely related genus.</title>
        <authorList>
            <person name="Li Y."/>
        </authorList>
    </citation>
    <scope>NUCLEOTIDE SEQUENCE [LARGE SCALE GENOMIC DNA]</scope>
    <source>
        <strain evidence="6 7">DSM 23821</strain>
    </source>
</reference>
<evidence type="ECO:0000313" key="7">
    <source>
        <dbReference type="Proteomes" id="UP000467240"/>
    </source>
</evidence>
<gene>
    <name evidence="6" type="ORF">F8O01_01530</name>
</gene>
<dbReference type="InterPro" id="IPR027417">
    <property type="entry name" value="P-loop_NTPase"/>
</dbReference>
<sequence length="357" mass="38274">MGIDTRTPGGAGSEASDGAGDTLAADEGAEERHDSRTVGRERATDGQAQDDAVPVSTTAGSEGRLWEVERPAISLADVVGLEEVKRQLELSFTGPLRNPELARQFGRAATGGLLMYGPPGCGKTFLARAVAGELGLNFLSASAADLFGPYIGESERAIQDLFRTARANRPSVVFLDEFDSLGGRRGSGSSGAQVLRAVVSQLLAELDGVHDSNDGLYFLAATNRPWDIDHALRRPGRIDRTVLVLPPDSPAREAILRQGLARVPTGDVDVRALAARTEGLSGADLVHVVRAATEQAFSESLRTGVRRDVRQEDLVLAASQAVPSTRSWFEEMKPTLDFGVDDGTFKTLRKYLRTHRI</sequence>
<dbReference type="InterPro" id="IPR003959">
    <property type="entry name" value="ATPase_AAA_core"/>
</dbReference>
<evidence type="ECO:0000256" key="4">
    <source>
        <dbReference type="SAM" id="MobiDB-lite"/>
    </source>
</evidence>
<dbReference type="Gene3D" id="3.40.50.300">
    <property type="entry name" value="P-loop containing nucleotide triphosphate hydrolases"/>
    <property type="match status" value="1"/>
</dbReference>
<dbReference type="GO" id="GO:0005524">
    <property type="term" value="F:ATP binding"/>
    <property type="evidence" value="ECO:0007669"/>
    <property type="project" value="UniProtKB-KW"/>
</dbReference>
<feature type="region of interest" description="Disordered" evidence="4">
    <location>
        <begin position="1"/>
        <end position="63"/>
    </location>
</feature>
<protein>
    <submittedName>
        <fullName evidence="6">ATP-binding protein</fullName>
    </submittedName>
</protein>
<keyword evidence="2 6" id="KW-0067">ATP-binding</keyword>
<dbReference type="InterPro" id="IPR041569">
    <property type="entry name" value="AAA_lid_3"/>
</dbReference>
<dbReference type="PANTHER" id="PTHR23077:SF171">
    <property type="entry name" value="NUCLEAR VALOSIN-CONTAINING PROTEIN-LIKE"/>
    <property type="match status" value="1"/>
</dbReference>
<dbReference type="InterPro" id="IPR003593">
    <property type="entry name" value="AAA+_ATPase"/>
</dbReference>
<keyword evidence="3" id="KW-0175">Coiled coil</keyword>
<name>A0A7J5C155_9MICO</name>
<dbReference type="InterPro" id="IPR050168">
    <property type="entry name" value="AAA_ATPase_domain"/>
</dbReference>
<feature type="domain" description="AAA+ ATPase" evidence="5">
    <location>
        <begin position="109"/>
        <end position="248"/>
    </location>
</feature>
<proteinExistence type="predicted"/>
<dbReference type="OrthoDB" id="9809379at2"/>
<dbReference type="Proteomes" id="UP000467240">
    <property type="component" value="Unassembled WGS sequence"/>
</dbReference>
<dbReference type="AlphaFoldDB" id="A0A7J5C155"/>
<dbReference type="FunFam" id="3.40.50.300:FF:001025">
    <property type="entry name" value="ATPase family, AAA domain-containing 2B"/>
    <property type="match status" value="1"/>
</dbReference>
<dbReference type="Gene3D" id="1.10.8.60">
    <property type="match status" value="1"/>
</dbReference>
<keyword evidence="1" id="KW-0547">Nucleotide-binding</keyword>
<dbReference type="SMART" id="SM00382">
    <property type="entry name" value="AAA"/>
    <property type="match status" value="1"/>
</dbReference>
<dbReference type="Pfam" id="PF00004">
    <property type="entry name" value="AAA"/>
    <property type="match status" value="1"/>
</dbReference>
<evidence type="ECO:0000259" key="5">
    <source>
        <dbReference type="SMART" id="SM00382"/>
    </source>
</evidence>
<evidence type="ECO:0000313" key="6">
    <source>
        <dbReference type="EMBL" id="KAB1662359.1"/>
    </source>
</evidence>
<evidence type="ECO:0000256" key="1">
    <source>
        <dbReference type="ARBA" id="ARBA00022741"/>
    </source>
</evidence>
<dbReference type="EMBL" id="WBJZ01000002">
    <property type="protein sequence ID" value="KAB1662359.1"/>
    <property type="molecule type" value="Genomic_DNA"/>
</dbReference>
<evidence type="ECO:0000256" key="3">
    <source>
        <dbReference type="ARBA" id="ARBA00023054"/>
    </source>
</evidence>
<keyword evidence="7" id="KW-1185">Reference proteome</keyword>
<evidence type="ECO:0000256" key="2">
    <source>
        <dbReference type="ARBA" id="ARBA00022840"/>
    </source>
</evidence>
<dbReference type="SUPFAM" id="SSF52540">
    <property type="entry name" value="P-loop containing nucleoside triphosphate hydrolases"/>
    <property type="match status" value="1"/>
</dbReference>
<organism evidence="6 7">
    <name type="scientific">Pseudoclavibacter chungangensis</name>
    <dbReference type="NCBI Taxonomy" id="587635"/>
    <lineage>
        <taxon>Bacteria</taxon>
        <taxon>Bacillati</taxon>
        <taxon>Actinomycetota</taxon>
        <taxon>Actinomycetes</taxon>
        <taxon>Micrococcales</taxon>
        <taxon>Microbacteriaceae</taxon>
        <taxon>Pseudoclavibacter</taxon>
    </lineage>
</organism>
<feature type="compositionally biased region" description="Basic and acidic residues" evidence="4">
    <location>
        <begin position="30"/>
        <end position="44"/>
    </location>
</feature>
<dbReference type="PANTHER" id="PTHR23077">
    <property type="entry name" value="AAA-FAMILY ATPASE"/>
    <property type="match status" value="1"/>
</dbReference>
<accession>A0A7J5C155</accession>
<dbReference type="GO" id="GO:0016887">
    <property type="term" value="F:ATP hydrolysis activity"/>
    <property type="evidence" value="ECO:0007669"/>
    <property type="project" value="InterPro"/>
</dbReference>
<comment type="caution">
    <text evidence="6">The sequence shown here is derived from an EMBL/GenBank/DDBJ whole genome shotgun (WGS) entry which is preliminary data.</text>
</comment>